<dbReference type="InterPro" id="IPR025330">
    <property type="entry name" value="DUF4236"/>
</dbReference>
<evidence type="ECO:0000256" key="1">
    <source>
        <dbReference type="SAM" id="MobiDB-lite"/>
    </source>
</evidence>
<feature type="transmembrane region" description="Helical" evidence="2">
    <location>
        <begin position="117"/>
        <end position="148"/>
    </location>
</feature>
<proteinExistence type="predicted"/>
<keyword evidence="8" id="KW-1185">Reference proteome</keyword>
<dbReference type="Pfam" id="PF15615">
    <property type="entry name" value="TerB_C"/>
    <property type="match status" value="1"/>
</dbReference>
<feature type="compositionally biased region" description="Pro residues" evidence="1">
    <location>
        <begin position="1019"/>
        <end position="1028"/>
    </location>
</feature>
<dbReference type="RefSeq" id="WP_354226329.1">
    <property type="nucleotide sequence ID" value="NZ_JBEPSN010000001.1"/>
</dbReference>
<dbReference type="Pfam" id="PF13208">
    <property type="entry name" value="TerB_N"/>
    <property type="match status" value="1"/>
</dbReference>
<dbReference type="InterPro" id="IPR007791">
    <property type="entry name" value="DjlA_N"/>
</dbReference>
<dbReference type="InterPro" id="IPR028932">
    <property type="entry name" value="TerB-C"/>
</dbReference>
<evidence type="ECO:0000259" key="3">
    <source>
        <dbReference type="Pfam" id="PF05099"/>
    </source>
</evidence>
<evidence type="ECO:0000259" key="4">
    <source>
        <dbReference type="Pfam" id="PF13208"/>
    </source>
</evidence>
<feature type="domain" description="TerB N-terminal" evidence="4">
    <location>
        <begin position="419"/>
        <end position="617"/>
    </location>
</feature>
<evidence type="ECO:0000313" key="8">
    <source>
        <dbReference type="Proteomes" id="UP001549307"/>
    </source>
</evidence>
<dbReference type="InterPro" id="IPR029024">
    <property type="entry name" value="TerB-like"/>
</dbReference>
<feature type="domain" description="DUF4236" evidence="5">
    <location>
        <begin position="4"/>
        <end position="53"/>
    </location>
</feature>
<dbReference type="Gene3D" id="1.10.3680.10">
    <property type="entry name" value="TerB-like"/>
    <property type="match status" value="1"/>
</dbReference>
<keyword evidence="2" id="KW-0472">Membrane</keyword>
<feature type="region of interest" description="Disordered" evidence="1">
    <location>
        <begin position="363"/>
        <end position="402"/>
    </location>
</feature>
<dbReference type="Pfam" id="PF14020">
    <property type="entry name" value="DUF4236"/>
    <property type="match status" value="1"/>
</dbReference>
<evidence type="ECO:0000259" key="5">
    <source>
        <dbReference type="Pfam" id="PF14020"/>
    </source>
</evidence>
<feature type="compositionally biased region" description="Low complexity" evidence="1">
    <location>
        <begin position="1029"/>
        <end position="1038"/>
    </location>
</feature>
<sequence length="1114" mass="118932">MVGFYVRKSLKAGPFRFNLSKSGLGVSAGVPGFRVGSGPRGNYVRMGAGGVYYKASVGGTKQPGQPSGPSILPDSASSEVVFEDQRGTSVQALAPTSSGDLVQQLNDAGKRKPLTRWVVIAVVSLGLITMPFGFLVWLLGIPAIWWVVQRDRAKRSVVIFYDVNDGHARQFQALLDAGSILGQSQKIWRINEAGALQSGHQQKVNAGASSLVGRSIAGFSLNGPRELVTNIAVPGVTADKTSMYFLPDRILLSHNGTFADVTYDSLRIRQRSTNFIESPGVTPSDAVQVGSTWQYVNKKGGPDRRFKSNPVLPIMKYTELELDNASGFRWALQVSSAEAASRFASELESAAGNEVSIPGHALAAPAAPQPNTTPSPAVHSLTPAPQVQPEPAKHPAPAVSVQRKARWYGPEESLDLGNGVRIPGMIYAGQELTSPRGGTEPSLINPGLRVDSRNPDWAGQCLNYWPSYADITPAGRAAYLSWLAQGRRLPDTPIGYVFLFMYGLERRVLVDIAKQPELASELSGIKAEMSALLEVYGDSSGSFRSYASRFIDVINFMMLQAEDDSPKVPALTESRWDVPLALRAHLGSLAADGKAIPADWAMAWGWFHPEVAVRTPATRCTEEFTQLFRLRYQQRFGEGFTVRPGASKVQLSYTTANSQIGGATMTMGEIADVFNQRAPQKKLSALFDDVTSELDPYSRWLGRNTDKAGTLAAAALLPSDLLVNAEGPVGDFRTWVTQKLAEHRSVELTGQDLFEHWSPNNGEKLSKPEAVNLATLLDGLGTSLEPDVRFGGTAITPELPVVLFHTEPGSPHSPTPSYSTALTMTHLAAAVIAADGDISPAELDHLTAHIESSLQLTSAERTRLHAHLQWLGASEVKLTGLTKRLSTLTTTQKAALGDMLVTVAAADGQIAPSEVSTLQKIYKLLDLDTAVVTSRLHAAMSAPNPAAAGPVTVRQAGKPDPGVPIPAPLPLATQDTPLASTYLLDSSTIQAKMAETAEVSALLGDIFSEDDPASAEPQAHPPAVPSPSVPASSNQPSSTIGDLDASHSNLVRALAGVTQLPWADFEDLSAQHGLLPQGAMDTVNEAALDAADEPLLEGDETLTINSNALQELLA</sequence>
<protein>
    <submittedName>
        <fullName evidence="7">Tellurite resistance protein B-like protein</fullName>
    </submittedName>
</protein>
<reference evidence="7 8" key="1">
    <citation type="submission" date="2024-06" db="EMBL/GenBank/DDBJ databases">
        <title>Sorghum-associated microbial communities from plants grown in Nebraska, USA.</title>
        <authorList>
            <person name="Schachtman D."/>
        </authorList>
    </citation>
    <scope>NUCLEOTIDE SEQUENCE [LARGE SCALE GENOMIC DNA]</scope>
    <source>
        <strain evidence="7 8">3552</strain>
    </source>
</reference>
<feature type="domain" description="Co-chaperone DjlA N-terminal" evidence="3">
    <location>
        <begin position="823"/>
        <end position="930"/>
    </location>
</feature>
<feature type="domain" description="TerB-C" evidence="6">
    <location>
        <begin position="980"/>
        <end position="1112"/>
    </location>
</feature>
<dbReference type="SUPFAM" id="SSF158682">
    <property type="entry name" value="TerB-like"/>
    <property type="match status" value="1"/>
</dbReference>
<feature type="region of interest" description="Disordered" evidence="1">
    <location>
        <begin position="1009"/>
        <end position="1043"/>
    </location>
</feature>
<evidence type="ECO:0000313" key="7">
    <source>
        <dbReference type="EMBL" id="MET4538707.1"/>
    </source>
</evidence>
<keyword evidence="2" id="KW-0812">Transmembrane</keyword>
<dbReference type="GeneID" id="92751431"/>
<name>A0ABV2P2B2_9MICC</name>
<keyword evidence="2" id="KW-1133">Transmembrane helix</keyword>
<dbReference type="InterPro" id="IPR025266">
    <property type="entry name" value="TerB_N"/>
</dbReference>
<comment type="caution">
    <text evidence="7">The sequence shown here is derived from an EMBL/GenBank/DDBJ whole genome shotgun (WGS) entry which is preliminary data.</text>
</comment>
<dbReference type="EMBL" id="JBEPSN010000001">
    <property type="protein sequence ID" value="MET4538707.1"/>
    <property type="molecule type" value="Genomic_DNA"/>
</dbReference>
<gene>
    <name evidence="7" type="ORF">ABIE37_000462</name>
</gene>
<evidence type="ECO:0000256" key="2">
    <source>
        <dbReference type="SAM" id="Phobius"/>
    </source>
</evidence>
<dbReference type="Proteomes" id="UP001549307">
    <property type="component" value="Unassembled WGS sequence"/>
</dbReference>
<dbReference type="CDD" id="cd07176">
    <property type="entry name" value="terB"/>
    <property type="match status" value="1"/>
</dbReference>
<accession>A0ABV2P2B2</accession>
<evidence type="ECO:0000259" key="6">
    <source>
        <dbReference type="Pfam" id="PF15615"/>
    </source>
</evidence>
<dbReference type="Pfam" id="PF05099">
    <property type="entry name" value="TerB"/>
    <property type="match status" value="1"/>
</dbReference>
<organism evidence="7 8">
    <name type="scientific">Arthrobacter bambusae</name>
    <dbReference type="NCBI Taxonomy" id="1338426"/>
    <lineage>
        <taxon>Bacteria</taxon>
        <taxon>Bacillati</taxon>
        <taxon>Actinomycetota</taxon>
        <taxon>Actinomycetes</taxon>
        <taxon>Micrococcales</taxon>
        <taxon>Micrococcaceae</taxon>
        <taxon>Arthrobacter</taxon>
    </lineage>
</organism>